<feature type="region of interest" description="Disordered" evidence="1">
    <location>
        <begin position="27"/>
        <end position="57"/>
    </location>
</feature>
<evidence type="ECO:0000313" key="2">
    <source>
        <dbReference type="EMBL" id="MFC3669845.1"/>
    </source>
</evidence>
<dbReference type="EMBL" id="JBHRYE010000001">
    <property type="protein sequence ID" value="MFC3669845.1"/>
    <property type="molecule type" value="Genomic_DNA"/>
</dbReference>
<evidence type="ECO:0000313" key="3">
    <source>
        <dbReference type="Proteomes" id="UP001595683"/>
    </source>
</evidence>
<dbReference type="Proteomes" id="UP001595683">
    <property type="component" value="Unassembled WGS sequence"/>
</dbReference>
<evidence type="ECO:0000256" key="1">
    <source>
        <dbReference type="SAM" id="MobiDB-lite"/>
    </source>
</evidence>
<proteinExistence type="predicted"/>
<accession>A0ABV7UXK5</accession>
<dbReference type="PROSITE" id="PS51257">
    <property type="entry name" value="PROKAR_LIPOPROTEIN"/>
    <property type="match status" value="1"/>
</dbReference>
<keyword evidence="3" id="KW-1185">Reference proteome</keyword>
<organism evidence="2 3">
    <name type="scientific">Novosphingobium pokkalii</name>
    <dbReference type="NCBI Taxonomy" id="1770194"/>
    <lineage>
        <taxon>Bacteria</taxon>
        <taxon>Pseudomonadati</taxon>
        <taxon>Pseudomonadota</taxon>
        <taxon>Alphaproteobacteria</taxon>
        <taxon>Sphingomonadales</taxon>
        <taxon>Sphingomonadaceae</taxon>
        <taxon>Novosphingobium</taxon>
    </lineage>
</organism>
<feature type="compositionally biased region" description="Pro residues" evidence="1">
    <location>
        <begin position="27"/>
        <end position="42"/>
    </location>
</feature>
<gene>
    <name evidence="2" type="ORF">ACFOOT_00260</name>
</gene>
<name>A0ABV7UXK5_9SPHN</name>
<comment type="caution">
    <text evidence="2">The sequence shown here is derived from an EMBL/GenBank/DDBJ whole genome shotgun (WGS) entry which is preliminary data.</text>
</comment>
<dbReference type="RefSeq" id="WP_191324741.1">
    <property type="nucleotide sequence ID" value="NZ_BMZP01000011.1"/>
</dbReference>
<sequence length="200" mass="21116">MTIDRRMHLATALVLVALTTACDPAPPVPAGTPDADPGPPVANPFAESSARAGSFGDDTPSDPVAFVKAMYADDGLNAAVSTVGDLRNRYLTDELAGLLADTTQGDGTTLTADPLCLCSNPRDLQPAIVLRHADAKQAVVRVTVARHDANGAGIAHLLIVLKRDLEGWKVAEIHYPDEKLSLRQMLAKANGDTLYDRAPN</sequence>
<reference evidence="3" key="1">
    <citation type="journal article" date="2019" name="Int. J. Syst. Evol. Microbiol.">
        <title>The Global Catalogue of Microorganisms (GCM) 10K type strain sequencing project: providing services to taxonomists for standard genome sequencing and annotation.</title>
        <authorList>
            <consortium name="The Broad Institute Genomics Platform"/>
            <consortium name="The Broad Institute Genome Sequencing Center for Infectious Disease"/>
            <person name="Wu L."/>
            <person name="Ma J."/>
        </authorList>
    </citation>
    <scope>NUCLEOTIDE SEQUENCE [LARGE SCALE GENOMIC DNA]</scope>
    <source>
        <strain evidence="3">KCTC 42224</strain>
    </source>
</reference>
<protein>
    <recommendedName>
        <fullName evidence="4">DUF3828 domain-containing protein</fullName>
    </recommendedName>
</protein>
<evidence type="ECO:0008006" key="4">
    <source>
        <dbReference type="Google" id="ProtNLM"/>
    </source>
</evidence>